<dbReference type="FunFam" id="3.10.20.30:FF:000002">
    <property type="entry name" value="GTP pyrophosphokinase (RelA/SpoT)"/>
    <property type="match status" value="1"/>
</dbReference>
<gene>
    <name evidence="11" type="ORF">GOP47_0012322</name>
</gene>
<dbReference type="SMART" id="SM00954">
    <property type="entry name" value="RelA_SpoT"/>
    <property type="match status" value="1"/>
</dbReference>
<evidence type="ECO:0000256" key="3">
    <source>
        <dbReference type="ARBA" id="ARBA00023016"/>
    </source>
</evidence>
<evidence type="ECO:0000259" key="8">
    <source>
        <dbReference type="PROSITE" id="PS51671"/>
    </source>
</evidence>
<sequence>MACTHFIPECTFLSCPAKAPRALSGWHASTPDSECFWEHLRWKRVTKQASPWVKGVEISCSGFNCDGRGVTQSQRRKNKVETFCCNSSEKEPDILSAVTEETLWEGLQPAISYLSSTQLKRVRSALKLAFEAHDGQKRKSGEPFIIHPVEVARILGELELDWETLAAGLLHDTVEDTNLVTFARIEEEFGLVVRRIVEGETKVSKLGKLQCAGSTSVSRDVKADDLRQMFLAMTEEVRVIIVKLADRLHNMRTLMHMPPHKQKYIASETLQVFAPLAKLLGMYRIKSELEDLSFLYSHPDAYADLKTRVEEVYNEHEEEALEAKRFLLERIADDQFLSFMAVDVKAHTLCKELYSIYKKLMECNGSIDEVRDIAQLRIILTPKQHSRIGPLCNPGQICYHVLGLTHQMWSPVPQSMKDYIATPKPNGYQSLHTKVLPFLYENTFRLEIQIRSEDMDIIAERGIAAHYSGRTVCTSLSTEAGSHKGSSSFMNNVDLARRVSWLNAIREWQEEFVGNMSAQEFVDTVTGDLLGSRVFVFTPKGEIKNLPKGATVIDYAYQIHTDLGNNMVAAKVNGNLVSPTHTLANAEVVEVITYNGLSIKSVFHRHRQWLQHAKTRSARHKITKFLREQATLVADEITADSVKDFVSELDRGDKNLPAHWTGESPAEKPGDRRSINDEVSYRSLLSLPFKNLSFRAPEIKRSLLTPVNGKASKKIEEMTISAAGSCKQIINGIAGSAVKPAANIFFEQNEVLSSLEVWLVGKVALWHKSEEQSIQWLSVFCFDRKGILAEVTSVLGAAGIMICACAAETDRNRGLGTMLFHVDGSTKNLMSACANIGSIEGVVSWSTGCSWQKQDNSPQYL</sequence>
<dbReference type="FunFam" id="1.10.3210.10:FF:000001">
    <property type="entry name" value="GTP pyrophosphokinase RelA"/>
    <property type="match status" value="1"/>
</dbReference>
<dbReference type="PROSITE" id="PS51831">
    <property type="entry name" value="HD"/>
    <property type="match status" value="1"/>
</dbReference>
<dbReference type="CDD" id="cd05399">
    <property type="entry name" value="NT_Rel-Spo_like"/>
    <property type="match status" value="1"/>
</dbReference>
<dbReference type="Gene3D" id="3.30.70.260">
    <property type="match status" value="1"/>
</dbReference>
<dbReference type="PROSITE" id="PS51671">
    <property type="entry name" value="ACT"/>
    <property type="match status" value="1"/>
</dbReference>
<organism evidence="11 12">
    <name type="scientific">Adiantum capillus-veneris</name>
    <name type="common">Maidenhair fern</name>
    <dbReference type="NCBI Taxonomy" id="13818"/>
    <lineage>
        <taxon>Eukaryota</taxon>
        <taxon>Viridiplantae</taxon>
        <taxon>Streptophyta</taxon>
        <taxon>Embryophyta</taxon>
        <taxon>Tracheophyta</taxon>
        <taxon>Polypodiopsida</taxon>
        <taxon>Polypodiidae</taxon>
        <taxon>Polypodiales</taxon>
        <taxon>Pteridineae</taxon>
        <taxon>Pteridaceae</taxon>
        <taxon>Vittarioideae</taxon>
        <taxon>Adiantum</taxon>
    </lineage>
</organism>
<keyword evidence="3" id="KW-0346">Stress response</keyword>
<dbReference type="CDD" id="cd01668">
    <property type="entry name" value="TGS_RSH"/>
    <property type="match status" value="1"/>
</dbReference>
<dbReference type="OrthoDB" id="430679at2759"/>
<dbReference type="SUPFAM" id="SSF55021">
    <property type="entry name" value="ACT-like"/>
    <property type="match status" value="1"/>
</dbReference>
<dbReference type="InterPro" id="IPR045865">
    <property type="entry name" value="ACT-like_dom_sf"/>
</dbReference>
<dbReference type="SUPFAM" id="SSF81271">
    <property type="entry name" value="TGS-like"/>
    <property type="match status" value="1"/>
</dbReference>
<dbReference type="Gene3D" id="1.10.3210.10">
    <property type="entry name" value="Hypothetical protein af1432"/>
    <property type="match status" value="1"/>
</dbReference>
<dbReference type="InterPro" id="IPR003607">
    <property type="entry name" value="HD/PDEase_dom"/>
</dbReference>
<dbReference type="PANTHER" id="PTHR43061">
    <property type="entry name" value="GTP DIPHOSPHOKINASE RSH1, CHLOROPLASTIC-RELATED"/>
    <property type="match status" value="1"/>
</dbReference>
<dbReference type="GO" id="GO:0008728">
    <property type="term" value="F:GTP diphosphokinase activity"/>
    <property type="evidence" value="ECO:0007669"/>
    <property type="project" value="UniProtKB-EC"/>
</dbReference>
<keyword evidence="12" id="KW-1185">Reference proteome</keyword>
<dbReference type="InterPro" id="IPR006674">
    <property type="entry name" value="HD_domain"/>
</dbReference>
<keyword evidence="4" id="KW-0342">GTP-binding</keyword>
<dbReference type="InterPro" id="IPR043519">
    <property type="entry name" value="NT_sf"/>
</dbReference>
<dbReference type="GO" id="GO:0005525">
    <property type="term" value="F:GTP binding"/>
    <property type="evidence" value="ECO:0007669"/>
    <property type="project" value="UniProtKB-KW"/>
</dbReference>
<evidence type="ECO:0000256" key="5">
    <source>
        <dbReference type="ARBA" id="ARBA00070102"/>
    </source>
</evidence>
<dbReference type="EC" id="2.7.6.5" evidence="2"/>
<dbReference type="Pfam" id="PF04607">
    <property type="entry name" value="RelA_SpoT"/>
    <property type="match status" value="1"/>
</dbReference>
<dbReference type="GO" id="GO:0015969">
    <property type="term" value="P:guanosine tetraphosphate metabolic process"/>
    <property type="evidence" value="ECO:0007669"/>
    <property type="project" value="InterPro"/>
</dbReference>
<evidence type="ECO:0000259" key="10">
    <source>
        <dbReference type="PROSITE" id="PS51880"/>
    </source>
</evidence>
<name>A0A9D4UQP9_ADICA</name>
<dbReference type="InterPro" id="IPR033655">
    <property type="entry name" value="TGS_RelA/SpoT"/>
</dbReference>
<dbReference type="Pfam" id="PF02824">
    <property type="entry name" value="TGS"/>
    <property type="match status" value="1"/>
</dbReference>
<dbReference type="AlphaFoldDB" id="A0A9D4UQP9"/>
<evidence type="ECO:0000256" key="4">
    <source>
        <dbReference type="ARBA" id="ARBA00023134"/>
    </source>
</evidence>
<comment type="similarity">
    <text evidence="1">Belongs to the RelA/SpoT family.</text>
</comment>
<comment type="caution">
    <text evidence="11">The sequence shown here is derived from an EMBL/GenBank/DDBJ whole genome shotgun (WGS) entry which is preliminary data.</text>
</comment>
<accession>A0A9D4UQP9</accession>
<dbReference type="SMART" id="SM00471">
    <property type="entry name" value="HDc"/>
    <property type="match status" value="1"/>
</dbReference>
<dbReference type="InterPro" id="IPR004095">
    <property type="entry name" value="TGS"/>
</dbReference>
<dbReference type="InterPro" id="IPR012676">
    <property type="entry name" value="TGS-like"/>
</dbReference>
<protein>
    <recommendedName>
        <fullName evidence="5">Putative GTP diphosphokinase RSH1, chloroplastic</fullName>
        <ecNumber evidence="2">2.7.6.5</ecNumber>
    </recommendedName>
    <alternativeName>
        <fullName evidence="6">RelA/SpoT homolog 1</fullName>
    </alternativeName>
    <alternativeName>
        <fullName evidence="7">ppGpp synthetase RSH1</fullName>
    </alternativeName>
</protein>
<evidence type="ECO:0000313" key="11">
    <source>
        <dbReference type="EMBL" id="KAI5072216.1"/>
    </source>
</evidence>
<evidence type="ECO:0000313" key="12">
    <source>
        <dbReference type="Proteomes" id="UP000886520"/>
    </source>
</evidence>
<keyword evidence="4" id="KW-0547">Nucleotide-binding</keyword>
<dbReference type="Gene3D" id="3.10.20.30">
    <property type="match status" value="1"/>
</dbReference>
<dbReference type="Proteomes" id="UP000886520">
    <property type="component" value="Chromosome 12"/>
</dbReference>
<dbReference type="InterPro" id="IPR012675">
    <property type="entry name" value="Beta-grasp_dom_sf"/>
</dbReference>
<evidence type="ECO:0000256" key="1">
    <source>
        <dbReference type="ARBA" id="ARBA00007476"/>
    </source>
</evidence>
<dbReference type="PANTHER" id="PTHR43061:SF1">
    <property type="entry name" value="GTP DIPHOSPHOKINASE RSH1, CHLOROPLASTIC-RELATED"/>
    <property type="match status" value="1"/>
</dbReference>
<dbReference type="Pfam" id="PF13291">
    <property type="entry name" value="ACT_4"/>
    <property type="match status" value="1"/>
</dbReference>
<dbReference type="InterPro" id="IPR007685">
    <property type="entry name" value="RelA_SpoT"/>
</dbReference>
<dbReference type="InterPro" id="IPR002912">
    <property type="entry name" value="ACT_dom"/>
</dbReference>
<evidence type="ECO:0000256" key="7">
    <source>
        <dbReference type="ARBA" id="ARBA00082153"/>
    </source>
</evidence>
<evidence type="ECO:0000256" key="6">
    <source>
        <dbReference type="ARBA" id="ARBA00075768"/>
    </source>
</evidence>
<dbReference type="Gene3D" id="3.30.460.10">
    <property type="entry name" value="Beta Polymerase, domain 2"/>
    <property type="match status" value="1"/>
</dbReference>
<feature type="domain" description="ACT" evidence="8">
    <location>
        <begin position="776"/>
        <end position="851"/>
    </location>
</feature>
<feature type="domain" description="HD" evidence="9">
    <location>
        <begin position="144"/>
        <end position="251"/>
    </location>
</feature>
<dbReference type="EMBL" id="JABFUD020000012">
    <property type="protein sequence ID" value="KAI5072216.1"/>
    <property type="molecule type" value="Genomic_DNA"/>
</dbReference>
<dbReference type="PROSITE" id="PS51880">
    <property type="entry name" value="TGS"/>
    <property type="match status" value="1"/>
</dbReference>
<reference evidence="11" key="1">
    <citation type="submission" date="2021-01" db="EMBL/GenBank/DDBJ databases">
        <title>Adiantum capillus-veneris genome.</title>
        <authorList>
            <person name="Fang Y."/>
            <person name="Liao Q."/>
        </authorList>
    </citation>
    <scope>NUCLEOTIDE SEQUENCE</scope>
    <source>
        <strain evidence="11">H3</strain>
        <tissue evidence="11">Leaf</tissue>
    </source>
</reference>
<proteinExistence type="inferred from homology"/>
<dbReference type="CDD" id="cd00077">
    <property type="entry name" value="HDc"/>
    <property type="match status" value="1"/>
</dbReference>
<feature type="domain" description="TGS" evidence="10">
    <location>
        <begin position="530"/>
        <end position="593"/>
    </location>
</feature>
<dbReference type="SUPFAM" id="SSF109604">
    <property type="entry name" value="HD-domain/PDEase-like"/>
    <property type="match status" value="1"/>
</dbReference>
<evidence type="ECO:0000259" key="9">
    <source>
        <dbReference type="PROSITE" id="PS51831"/>
    </source>
</evidence>
<dbReference type="Pfam" id="PF13328">
    <property type="entry name" value="HD_4"/>
    <property type="match status" value="1"/>
</dbReference>
<dbReference type="SUPFAM" id="SSF81301">
    <property type="entry name" value="Nucleotidyltransferase"/>
    <property type="match status" value="1"/>
</dbReference>
<evidence type="ECO:0000256" key="2">
    <source>
        <dbReference type="ARBA" id="ARBA00013251"/>
    </source>
</evidence>